<dbReference type="InterPro" id="IPR011701">
    <property type="entry name" value="MFS"/>
</dbReference>
<evidence type="ECO:0000256" key="7">
    <source>
        <dbReference type="ARBA" id="ARBA00023136"/>
    </source>
</evidence>
<feature type="transmembrane region" description="Helical" evidence="8">
    <location>
        <begin position="50"/>
        <end position="68"/>
    </location>
</feature>
<feature type="transmembrane region" description="Helical" evidence="8">
    <location>
        <begin position="139"/>
        <end position="160"/>
    </location>
</feature>
<dbReference type="InterPro" id="IPR036259">
    <property type="entry name" value="MFS_trans_sf"/>
</dbReference>
<evidence type="ECO:0000313" key="11">
    <source>
        <dbReference type="Proteomes" id="UP001398420"/>
    </source>
</evidence>
<feature type="transmembrane region" description="Helical" evidence="8">
    <location>
        <begin position="306"/>
        <end position="330"/>
    </location>
</feature>
<keyword evidence="7 8" id="KW-0472">Membrane</keyword>
<dbReference type="PANTHER" id="PTHR43271:SF1">
    <property type="entry name" value="INNER MEMBRANE TRANSPORT PROTEIN YNFM"/>
    <property type="match status" value="1"/>
</dbReference>
<evidence type="ECO:0000259" key="9">
    <source>
        <dbReference type="PROSITE" id="PS50850"/>
    </source>
</evidence>
<dbReference type="Gene3D" id="1.20.1250.20">
    <property type="entry name" value="MFS general substrate transporter like domains"/>
    <property type="match status" value="1"/>
</dbReference>
<evidence type="ECO:0000256" key="1">
    <source>
        <dbReference type="ARBA" id="ARBA00004651"/>
    </source>
</evidence>
<feature type="transmembrane region" description="Helical" evidence="8">
    <location>
        <begin position="80"/>
        <end position="103"/>
    </location>
</feature>
<feature type="transmembrane region" description="Helical" evidence="8">
    <location>
        <begin position="342"/>
        <end position="361"/>
    </location>
</feature>
<evidence type="ECO:0000256" key="5">
    <source>
        <dbReference type="ARBA" id="ARBA00022692"/>
    </source>
</evidence>
<evidence type="ECO:0000256" key="4">
    <source>
        <dbReference type="ARBA" id="ARBA00022475"/>
    </source>
</evidence>
<name>A0ABU9LKH9_9BACL</name>
<protein>
    <submittedName>
        <fullName evidence="10">MFS transporter</fullName>
    </submittedName>
</protein>
<dbReference type="RefSeq" id="WP_121177122.1">
    <property type="nucleotide sequence ID" value="NZ_JBBCRB010000005.1"/>
</dbReference>
<keyword evidence="11" id="KW-1185">Reference proteome</keyword>
<feature type="domain" description="Major facilitator superfamily (MFS) profile" evidence="9">
    <location>
        <begin position="14"/>
        <end position="393"/>
    </location>
</feature>
<feature type="transmembrane region" description="Helical" evidence="8">
    <location>
        <begin position="217"/>
        <end position="238"/>
    </location>
</feature>
<feature type="transmembrane region" description="Helical" evidence="8">
    <location>
        <begin position="250"/>
        <end position="269"/>
    </location>
</feature>
<keyword evidence="6 8" id="KW-1133">Transmembrane helix</keyword>
<dbReference type="InterPro" id="IPR020846">
    <property type="entry name" value="MFS_dom"/>
</dbReference>
<reference evidence="10 11" key="1">
    <citation type="submission" date="2024-04" db="EMBL/GenBank/DDBJ databases">
        <authorList>
            <person name="Wu Y.S."/>
            <person name="Zhang L."/>
        </authorList>
    </citation>
    <scope>NUCLEOTIDE SEQUENCE [LARGE SCALE GENOMIC DNA]</scope>
    <source>
        <strain evidence="10 11">KG-01</strain>
    </source>
</reference>
<dbReference type="PANTHER" id="PTHR43271">
    <property type="entry name" value="BLL2771 PROTEIN"/>
    <property type="match status" value="1"/>
</dbReference>
<dbReference type="Pfam" id="PF07690">
    <property type="entry name" value="MFS_1"/>
    <property type="match status" value="1"/>
</dbReference>
<dbReference type="SUPFAM" id="SSF103473">
    <property type="entry name" value="MFS general substrate transporter"/>
    <property type="match status" value="1"/>
</dbReference>
<evidence type="ECO:0000256" key="8">
    <source>
        <dbReference type="SAM" id="Phobius"/>
    </source>
</evidence>
<comment type="caution">
    <text evidence="10">The sequence shown here is derived from an EMBL/GenBank/DDBJ whole genome shotgun (WGS) entry which is preliminary data.</text>
</comment>
<evidence type="ECO:0000313" key="10">
    <source>
        <dbReference type="EMBL" id="MEL5988520.1"/>
    </source>
</evidence>
<comment type="similarity">
    <text evidence="2">Belongs to the major facilitator superfamily.</text>
</comment>
<proteinExistence type="inferred from homology"/>
<keyword evidence="5 8" id="KW-0812">Transmembrane</keyword>
<accession>A0ABU9LKH9</accession>
<evidence type="ECO:0000256" key="3">
    <source>
        <dbReference type="ARBA" id="ARBA00022448"/>
    </source>
</evidence>
<comment type="subcellular location">
    <subcellularLocation>
        <location evidence="1">Cell membrane</location>
        <topology evidence="1">Multi-pass membrane protein</topology>
    </subcellularLocation>
</comment>
<feature type="transmembrane region" description="Helical" evidence="8">
    <location>
        <begin position="367"/>
        <end position="388"/>
    </location>
</feature>
<sequence length="412" mass="44486">MEYIEKGSRAFRFTTFALFAGAFSTYANLYMTQPVLPMIADTFNISPATASLSLSLTTVALAICMLIVGSVSEAWGRKNLMTFSMIAVAILSIAIAFAPSFGALLTLRIIQGAVFAGLPAIAMAYLGEEIDPKSLGIAMGLYVSGSSIGGLAGRVMMGAVSDIYDWHIAMLSIGVLSLILAVAFYLLLPKSKHFVPAKLAFKPLAHSMVEHLKDPGLLLLFSLGFVLMGSFVTLYNYISFLLIAPPYNLSQTLVGSIFVVYLVGTFSSTWMGKLADRHGQFAMILLAILLMLSGAVLTLFNSLLFILIGIALFTFGFFGGHAIASSWVSARASHDKAQASSLYLFFYYVGSSVGGTIGGFFWLSFGWFGVVCFVSGILILGVGLTFALHKYILFEQREKRVALKRLSHKKST</sequence>
<dbReference type="CDD" id="cd17324">
    <property type="entry name" value="MFS_NepI_like"/>
    <property type="match status" value="1"/>
</dbReference>
<evidence type="ECO:0000256" key="6">
    <source>
        <dbReference type="ARBA" id="ARBA00022989"/>
    </source>
</evidence>
<dbReference type="PROSITE" id="PS50850">
    <property type="entry name" value="MFS"/>
    <property type="match status" value="1"/>
</dbReference>
<feature type="transmembrane region" description="Helical" evidence="8">
    <location>
        <begin position="281"/>
        <end position="300"/>
    </location>
</feature>
<dbReference type="Proteomes" id="UP001398420">
    <property type="component" value="Unassembled WGS sequence"/>
</dbReference>
<gene>
    <name evidence="10" type="ORF">AAF454_08900</name>
</gene>
<organism evidence="10 11">
    <name type="scientific">Kurthia gibsonii</name>
    <dbReference type="NCBI Taxonomy" id="33946"/>
    <lineage>
        <taxon>Bacteria</taxon>
        <taxon>Bacillati</taxon>
        <taxon>Bacillota</taxon>
        <taxon>Bacilli</taxon>
        <taxon>Bacillales</taxon>
        <taxon>Caryophanaceae</taxon>
        <taxon>Kurthia</taxon>
    </lineage>
</organism>
<feature type="transmembrane region" description="Helical" evidence="8">
    <location>
        <begin position="12"/>
        <end position="30"/>
    </location>
</feature>
<dbReference type="EMBL" id="JBCEWA010000006">
    <property type="protein sequence ID" value="MEL5988520.1"/>
    <property type="molecule type" value="Genomic_DNA"/>
</dbReference>
<evidence type="ECO:0000256" key="2">
    <source>
        <dbReference type="ARBA" id="ARBA00008335"/>
    </source>
</evidence>
<keyword evidence="4" id="KW-1003">Cell membrane</keyword>
<feature type="transmembrane region" description="Helical" evidence="8">
    <location>
        <begin position="109"/>
        <end position="127"/>
    </location>
</feature>
<keyword evidence="3" id="KW-0813">Transport</keyword>
<feature type="transmembrane region" description="Helical" evidence="8">
    <location>
        <begin position="166"/>
        <end position="188"/>
    </location>
</feature>